<proteinExistence type="predicted"/>
<dbReference type="AlphaFoldDB" id="A0A7Y0PR35"/>
<keyword evidence="2" id="KW-1185">Reference proteome</keyword>
<comment type="caution">
    <text evidence="1">The sequence shown here is derived from an EMBL/GenBank/DDBJ whole genome shotgun (WGS) entry which is preliminary data.</text>
</comment>
<sequence length="92" mass="10601">MSDNNTIAAFHILSNKDGILKLNTSKLFYWHIPKKLRKEPIEQGDIVLVHAKNTSAPVLVMNVFREELEEVGKKYKKVKCVLERAPQKNEKV</sequence>
<reference evidence="1 2" key="1">
    <citation type="submission" date="2020-04" db="EMBL/GenBank/DDBJ databases">
        <title>Bacillus sp. UniB3 isolated from commercial digestive syrup.</title>
        <authorList>
            <person name="Thorat V."/>
            <person name="Kirdat K."/>
            <person name="Tiwarekar B."/>
            <person name="Yadav A."/>
        </authorList>
    </citation>
    <scope>NUCLEOTIDE SEQUENCE [LARGE SCALE GENOMIC DNA]</scope>
    <source>
        <strain evidence="1 2">UniB3</strain>
    </source>
</reference>
<dbReference type="RefSeq" id="WP_169189775.1">
    <property type="nucleotide sequence ID" value="NZ_JABBPK010000002.1"/>
</dbReference>
<gene>
    <name evidence="1" type="ORF">HHU08_24865</name>
</gene>
<dbReference type="Proteomes" id="UP000588491">
    <property type="component" value="Unassembled WGS sequence"/>
</dbReference>
<protein>
    <submittedName>
        <fullName evidence="1">Uncharacterized protein</fullName>
    </submittedName>
</protein>
<dbReference type="InterPro" id="IPR043895">
    <property type="entry name" value="DUF5839"/>
</dbReference>
<evidence type="ECO:0000313" key="2">
    <source>
        <dbReference type="Proteomes" id="UP000588491"/>
    </source>
</evidence>
<name>A0A7Y0PR35_9BACI</name>
<dbReference type="Pfam" id="PF19157">
    <property type="entry name" value="DUF5839"/>
    <property type="match status" value="1"/>
</dbReference>
<evidence type="ECO:0000313" key="1">
    <source>
        <dbReference type="EMBL" id="NMO80149.1"/>
    </source>
</evidence>
<accession>A0A7Y0PR35</accession>
<organism evidence="1 2">
    <name type="scientific">Niallia alba</name>
    <dbReference type="NCBI Taxonomy" id="2729105"/>
    <lineage>
        <taxon>Bacteria</taxon>
        <taxon>Bacillati</taxon>
        <taxon>Bacillota</taxon>
        <taxon>Bacilli</taxon>
        <taxon>Bacillales</taxon>
        <taxon>Bacillaceae</taxon>
        <taxon>Niallia</taxon>
    </lineage>
</organism>
<dbReference type="EMBL" id="JABBPK010000002">
    <property type="protein sequence ID" value="NMO80149.1"/>
    <property type="molecule type" value="Genomic_DNA"/>
</dbReference>